<feature type="domain" description="Alginate lyase 2" evidence="1">
    <location>
        <begin position="47"/>
        <end position="296"/>
    </location>
</feature>
<dbReference type="EMBL" id="JAUDUY010000002">
    <property type="protein sequence ID" value="MDM9630886.1"/>
    <property type="molecule type" value="Genomic_DNA"/>
</dbReference>
<dbReference type="Gene3D" id="2.60.120.200">
    <property type="match status" value="1"/>
</dbReference>
<protein>
    <submittedName>
        <fullName evidence="2">Polysaccharide lyase family 7 protein</fullName>
    </submittedName>
</protein>
<dbReference type="Pfam" id="PF08787">
    <property type="entry name" value="Alginate_lyase2"/>
    <property type="match status" value="1"/>
</dbReference>
<gene>
    <name evidence="2" type="ORF">QU605_05360</name>
</gene>
<dbReference type="InterPro" id="IPR013320">
    <property type="entry name" value="ConA-like_dom_sf"/>
</dbReference>
<dbReference type="InterPro" id="IPR014895">
    <property type="entry name" value="Alginate_lyase_2"/>
</dbReference>
<keyword evidence="3" id="KW-1185">Reference proteome</keyword>
<evidence type="ECO:0000313" key="2">
    <source>
        <dbReference type="EMBL" id="MDM9630886.1"/>
    </source>
</evidence>
<evidence type="ECO:0000259" key="1">
    <source>
        <dbReference type="Pfam" id="PF08787"/>
    </source>
</evidence>
<name>A0ABT7WD85_9FLAO</name>
<comment type="caution">
    <text evidence="2">The sequence shown here is derived from an EMBL/GenBank/DDBJ whole genome shotgun (WGS) entry which is preliminary data.</text>
</comment>
<proteinExistence type="predicted"/>
<dbReference type="Proteomes" id="UP001174839">
    <property type="component" value="Unassembled WGS sequence"/>
</dbReference>
<sequence length="296" mass="34118">MRQLAPLVIFLFLSVGVYGQSDDVLVAVDNSNVRQKKKKKRYRLPEIDLSHWKVTLPISDNNRPIEVEPPEILEYATNSILVPFMYNDSTDGSLVFHAYPESTTANTKYSRTELREQMEPGSNSVNWKFSEGGLMKGTMRMEAVSKDRGGKYHKVIIMQIHGRLSNDQRDQIGQKDNNAPPILKIYWQDGKIRVKTKELTNNAVSPEGVLFEEAWKDDRGRTFEEEVGFNKFNIEVKVSKGKLVVSLNKGEFFVYDNASIRRWDVFENYFKAGNYLQTRDEGAFAKVKFYKLEISH</sequence>
<reference evidence="2" key="1">
    <citation type="submission" date="2023-06" db="EMBL/GenBank/DDBJ databases">
        <title>Robiginitalea aurantiacus sp. nov. and Algoriphagus sediminis sp. nov., isolated from coastal sediment.</title>
        <authorList>
            <person name="Zhou Z.Y."/>
            <person name="An J."/>
            <person name="Jia Y.W."/>
            <person name="Du Z.J."/>
        </authorList>
    </citation>
    <scope>NUCLEOTIDE SEQUENCE</scope>
    <source>
        <strain evidence="2">M39</strain>
    </source>
</reference>
<organism evidence="2 3">
    <name type="scientific">Robiginitalea aurantiaca</name>
    <dbReference type="NCBI Taxonomy" id="3056915"/>
    <lineage>
        <taxon>Bacteria</taxon>
        <taxon>Pseudomonadati</taxon>
        <taxon>Bacteroidota</taxon>
        <taxon>Flavobacteriia</taxon>
        <taxon>Flavobacteriales</taxon>
        <taxon>Flavobacteriaceae</taxon>
        <taxon>Robiginitalea</taxon>
    </lineage>
</organism>
<keyword evidence="2" id="KW-0456">Lyase</keyword>
<dbReference type="SUPFAM" id="SSF49899">
    <property type="entry name" value="Concanavalin A-like lectins/glucanases"/>
    <property type="match status" value="1"/>
</dbReference>
<evidence type="ECO:0000313" key="3">
    <source>
        <dbReference type="Proteomes" id="UP001174839"/>
    </source>
</evidence>
<accession>A0ABT7WD85</accession>
<dbReference type="GO" id="GO:0016829">
    <property type="term" value="F:lyase activity"/>
    <property type="evidence" value="ECO:0007669"/>
    <property type="project" value="UniProtKB-KW"/>
</dbReference>